<protein>
    <submittedName>
        <fullName evidence="1">Uncharacterized protein</fullName>
    </submittedName>
</protein>
<dbReference type="OrthoDB" id="6401933at2"/>
<proteinExistence type="predicted"/>
<evidence type="ECO:0000313" key="1">
    <source>
        <dbReference type="EMBL" id="TDN83029.1"/>
    </source>
</evidence>
<evidence type="ECO:0000313" key="2">
    <source>
        <dbReference type="Proteomes" id="UP000295493"/>
    </source>
</evidence>
<keyword evidence="2" id="KW-1185">Reference proteome</keyword>
<dbReference type="AlphaFoldDB" id="A0A4R6FN50"/>
<comment type="caution">
    <text evidence="1">The sequence shown here is derived from an EMBL/GenBank/DDBJ whole genome shotgun (WGS) entry which is preliminary data.</text>
</comment>
<reference evidence="1 2" key="1">
    <citation type="submission" date="2019-03" db="EMBL/GenBank/DDBJ databases">
        <title>Genomic Encyclopedia of Type Strains, Phase IV (KMG-IV): sequencing the most valuable type-strain genomes for metagenomic binning, comparative biology and taxonomic classification.</title>
        <authorList>
            <person name="Goeker M."/>
        </authorList>
    </citation>
    <scope>NUCLEOTIDE SEQUENCE [LARGE SCALE GENOMIC DNA]</scope>
    <source>
        <strain evidence="1 2">DSM 25059</strain>
    </source>
</reference>
<gene>
    <name evidence="1" type="ORF">EV664_105229</name>
</gene>
<dbReference type="Proteomes" id="UP000295493">
    <property type="component" value="Unassembled WGS sequence"/>
</dbReference>
<dbReference type="EMBL" id="SNWD01000005">
    <property type="protein sequence ID" value="TDN83029.1"/>
    <property type="molecule type" value="Genomic_DNA"/>
</dbReference>
<accession>A0A4R6FN50</accession>
<dbReference type="RefSeq" id="WP_133495558.1">
    <property type="nucleotide sequence ID" value="NZ_BMLU01000005.1"/>
</dbReference>
<name>A0A4R6FN50_9SPHN</name>
<organism evidence="1 2">
    <name type="scientific">Stakelama pacifica</name>
    <dbReference type="NCBI Taxonomy" id="517720"/>
    <lineage>
        <taxon>Bacteria</taxon>
        <taxon>Pseudomonadati</taxon>
        <taxon>Pseudomonadota</taxon>
        <taxon>Alphaproteobacteria</taxon>
        <taxon>Sphingomonadales</taxon>
        <taxon>Sphingomonadaceae</taxon>
        <taxon>Stakelama</taxon>
    </lineage>
</organism>
<sequence length="185" mass="20325">MSTSLRLAVQPVKVPPPLTDETDKSLRREGAPDWIEDVLLQKLDGRLWHATTERAWRAIMADGIIRPDAEAVYRNGFCRSIGAVSLFDLSLPDRAAPVAATHWSAWLGGLDDEPRYWIEIDRAAVSERLLTPAETLARWRLALNEGSRTLRIIAGLEAAHQGPIALLSTCQVLRLTRGCLPGGAG</sequence>